<proteinExistence type="inferred from homology"/>
<name>A0A4Y9FXC1_9MICO</name>
<evidence type="ECO:0000256" key="1">
    <source>
        <dbReference type="ARBA" id="ARBA00023235"/>
    </source>
</evidence>
<dbReference type="AlphaFoldDB" id="A0A4Y9FXC1"/>
<dbReference type="GO" id="GO:0004807">
    <property type="term" value="F:triose-phosphate isomerase activity"/>
    <property type="evidence" value="ECO:0007669"/>
    <property type="project" value="UniProtKB-EC"/>
</dbReference>
<dbReference type="UniPathway" id="UPA00138"/>
<dbReference type="GO" id="GO:0019563">
    <property type="term" value="P:glycerol catabolic process"/>
    <property type="evidence" value="ECO:0007669"/>
    <property type="project" value="TreeGrafter"/>
</dbReference>
<dbReference type="GO" id="GO:0006096">
    <property type="term" value="P:glycolytic process"/>
    <property type="evidence" value="ECO:0007669"/>
    <property type="project" value="UniProtKB-UniPathway"/>
</dbReference>
<reference evidence="4 5" key="1">
    <citation type="submission" date="2019-03" db="EMBL/GenBank/DDBJ databases">
        <title>Diversity of the mouse oral microbiome.</title>
        <authorList>
            <person name="Joseph S."/>
            <person name="Aduse-Opoku J."/>
            <person name="Curtis M."/>
            <person name="Wade W."/>
            <person name="Hashim A."/>
        </authorList>
    </citation>
    <scope>NUCLEOTIDE SEQUENCE [LARGE SCALE GENOMIC DNA]</scope>
    <source>
        <strain evidence="4 5">P1012</strain>
    </source>
</reference>
<evidence type="ECO:0000256" key="2">
    <source>
        <dbReference type="RuleBase" id="RU363013"/>
    </source>
</evidence>
<organism evidence="4 5">
    <name type="scientific">Microbacterium paludicola</name>
    <dbReference type="NCBI Taxonomy" id="300019"/>
    <lineage>
        <taxon>Bacteria</taxon>
        <taxon>Bacillati</taxon>
        <taxon>Actinomycetota</taxon>
        <taxon>Actinomycetes</taxon>
        <taxon>Micrococcales</taxon>
        <taxon>Microbacteriaceae</taxon>
        <taxon>Microbacterium</taxon>
    </lineage>
</organism>
<dbReference type="OrthoDB" id="9809429at2"/>
<dbReference type="EMBL" id="SPQB01000017">
    <property type="protein sequence ID" value="TFU32896.1"/>
    <property type="molecule type" value="Genomic_DNA"/>
</dbReference>
<keyword evidence="2" id="KW-0324">Glycolysis</keyword>
<dbReference type="PANTHER" id="PTHR21139">
    <property type="entry name" value="TRIOSEPHOSPHATE ISOMERASE"/>
    <property type="match status" value="1"/>
</dbReference>
<dbReference type="UniPathway" id="UPA00109">
    <property type="reaction ID" value="UER00189"/>
</dbReference>
<keyword evidence="2" id="KW-0312">Gluconeogenesis</keyword>
<dbReference type="EC" id="5.3.1.1" evidence="2"/>
<comment type="pathway">
    <text evidence="2">Carbohydrate degradation; glycolysis; D-glyceraldehyde 3-phosphate from glycerone phosphate: step 1/1.</text>
</comment>
<comment type="subcellular location">
    <subcellularLocation>
        <location evidence="2">Cytoplasm</location>
    </subcellularLocation>
</comment>
<evidence type="ECO:0000313" key="4">
    <source>
        <dbReference type="EMBL" id="TFU32896.1"/>
    </source>
</evidence>
<dbReference type="GO" id="GO:0005829">
    <property type="term" value="C:cytosol"/>
    <property type="evidence" value="ECO:0007669"/>
    <property type="project" value="TreeGrafter"/>
</dbReference>
<dbReference type="PROSITE" id="PS51440">
    <property type="entry name" value="TIM_2"/>
    <property type="match status" value="1"/>
</dbReference>
<dbReference type="Gene3D" id="3.20.20.70">
    <property type="entry name" value="Aldolase class I"/>
    <property type="match status" value="1"/>
</dbReference>
<dbReference type="PANTHER" id="PTHR21139:SF2">
    <property type="entry name" value="TRIOSEPHOSPHATE ISOMERASE"/>
    <property type="match status" value="1"/>
</dbReference>
<evidence type="ECO:0000256" key="3">
    <source>
        <dbReference type="SAM" id="MobiDB-lite"/>
    </source>
</evidence>
<gene>
    <name evidence="4" type="ORF">E4U02_08595</name>
</gene>
<accession>A0A4Y9FXC1</accession>
<dbReference type="CDD" id="cd00311">
    <property type="entry name" value="TIM"/>
    <property type="match status" value="1"/>
</dbReference>
<comment type="catalytic activity">
    <reaction evidence="2">
        <text>D-glyceraldehyde 3-phosphate = dihydroxyacetone phosphate</text>
        <dbReference type="Rhea" id="RHEA:18585"/>
        <dbReference type="ChEBI" id="CHEBI:57642"/>
        <dbReference type="ChEBI" id="CHEBI:59776"/>
        <dbReference type="EC" id="5.3.1.1"/>
    </reaction>
</comment>
<comment type="subunit">
    <text evidence="2">Homodimer.</text>
</comment>
<dbReference type="InterPro" id="IPR000652">
    <property type="entry name" value="Triosephosphate_isomerase"/>
</dbReference>
<dbReference type="InterPro" id="IPR013785">
    <property type="entry name" value="Aldolase_TIM"/>
</dbReference>
<comment type="pathway">
    <text evidence="2">Carbohydrate biosynthesis; gluconeogenesis.</text>
</comment>
<sequence>MTWARAVAELCAAHPAVSSGVVEPFVIPSFLSIPEVVSLVGDGPVRVGAQDVFWDEGAYTGEVSARQLAEFGVSFVEIGHAERRRMFGETDETVARKVDAALAAGLVPLVCVGEEVRGSPAAAADACVAQLEASIGPALAAGRTGRVLVAYEPVWAIGAAEPAPDEHIRAVCLRLREALGDSGAGDGSAVLYGGSAGPGLLSRIPDAVDGLFLGRYAHDPAAFGRILDEALACASAGGQRSAAGDEGRGGDVAERSGR</sequence>
<dbReference type="InterPro" id="IPR035990">
    <property type="entry name" value="TIM_sf"/>
</dbReference>
<comment type="caution">
    <text evidence="4">The sequence shown here is derived from an EMBL/GenBank/DDBJ whole genome shotgun (WGS) entry which is preliminary data.</text>
</comment>
<dbReference type="GO" id="GO:0006094">
    <property type="term" value="P:gluconeogenesis"/>
    <property type="evidence" value="ECO:0007669"/>
    <property type="project" value="UniProtKB-UniPathway"/>
</dbReference>
<feature type="region of interest" description="Disordered" evidence="3">
    <location>
        <begin position="238"/>
        <end position="258"/>
    </location>
</feature>
<feature type="compositionally biased region" description="Basic and acidic residues" evidence="3">
    <location>
        <begin position="243"/>
        <end position="258"/>
    </location>
</feature>
<dbReference type="Pfam" id="PF00121">
    <property type="entry name" value="TIM"/>
    <property type="match status" value="1"/>
</dbReference>
<dbReference type="Proteomes" id="UP000298358">
    <property type="component" value="Unassembled WGS sequence"/>
</dbReference>
<protein>
    <recommendedName>
        <fullName evidence="2">Triosephosphate isomerase</fullName>
        <ecNumber evidence="2">5.3.1.1</ecNumber>
    </recommendedName>
</protein>
<dbReference type="GO" id="GO:0046166">
    <property type="term" value="P:glyceraldehyde-3-phosphate biosynthetic process"/>
    <property type="evidence" value="ECO:0007669"/>
    <property type="project" value="TreeGrafter"/>
</dbReference>
<keyword evidence="2" id="KW-0963">Cytoplasm</keyword>
<dbReference type="SUPFAM" id="SSF51351">
    <property type="entry name" value="Triosephosphate isomerase (TIM)"/>
    <property type="match status" value="1"/>
</dbReference>
<keyword evidence="5" id="KW-1185">Reference proteome</keyword>
<comment type="similarity">
    <text evidence="2">Belongs to the triosephosphate isomerase family.</text>
</comment>
<evidence type="ECO:0000313" key="5">
    <source>
        <dbReference type="Proteomes" id="UP000298358"/>
    </source>
</evidence>
<keyword evidence="1 2" id="KW-0413">Isomerase</keyword>